<dbReference type="CDD" id="cd09030">
    <property type="entry name" value="DUF1425"/>
    <property type="match status" value="1"/>
</dbReference>
<proteinExistence type="predicted"/>
<dbReference type="InterPro" id="IPR010824">
    <property type="entry name" value="DUF1425"/>
</dbReference>
<dbReference type="Gene3D" id="2.60.40.3230">
    <property type="match status" value="1"/>
</dbReference>
<keyword evidence="1" id="KW-0449">Lipoprotein</keyword>
<name>A0A1B7JHC9_9GAMM</name>
<protein>
    <submittedName>
        <fullName evidence="1">Putative lipoprotein</fullName>
    </submittedName>
</protein>
<keyword evidence="2" id="KW-1185">Reference proteome</keyword>
<dbReference type="InterPro" id="IPR038483">
    <property type="entry name" value="YcfL-like_sf"/>
</dbReference>
<reference evidence="1 2" key="1">
    <citation type="submission" date="2016-04" db="EMBL/GenBank/DDBJ databases">
        <title>ATOL: Assembling a taxonomically balanced genome-scale reconstruction of the evolutionary history of the Enterobacteriaceae.</title>
        <authorList>
            <person name="Plunkett G.III."/>
            <person name="Neeno-Eckwall E.C."/>
            <person name="Glasner J.D."/>
            <person name="Perna N.T."/>
        </authorList>
    </citation>
    <scope>NUCLEOTIDE SEQUENCE [LARGE SCALE GENOMIC DNA]</scope>
    <source>
        <strain evidence="1 2">ATCC 35613</strain>
    </source>
</reference>
<dbReference type="PROSITE" id="PS51257">
    <property type="entry name" value="PROKAR_LIPOPROTEIN"/>
    <property type="match status" value="1"/>
</dbReference>
<evidence type="ECO:0000313" key="2">
    <source>
        <dbReference type="Proteomes" id="UP000078224"/>
    </source>
</evidence>
<gene>
    <name evidence="1" type="ORF">M998_3745</name>
</gene>
<dbReference type="EMBL" id="LXEW01000052">
    <property type="protein sequence ID" value="OAT47332.1"/>
    <property type="molecule type" value="Genomic_DNA"/>
</dbReference>
<organism evidence="1 2">
    <name type="scientific">Providencia heimbachae ATCC 35613</name>
    <dbReference type="NCBI Taxonomy" id="1354272"/>
    <lineage>
        <taxon>Bacteria</taxon>
        <taxon>Pseudomonadati</taxon>
        <taxon>Pseudomonadota</taxon>
        <taxon>Gammaproteobacteria</taxon>
        <taxon>Enterobacterales</taxon>
        <taxon>Morganellaceae</taxon>
        <taxon>Providencia</taxon>
    </lineage>
</organism>
<dbReference type="Pfam" id="PF07233">
    <property type="entry name" value="DUF1425"/>
    <property type="match status" value="1"/>
</dbReference>
<sequence length="133" mass="14975">MININRLFVLCIMTFVLSGCIWGKNNGLIFNEQQRIVMEPSVLAEGIIVENPIIRVENYQTVATINMSNIQAYPVAVLYRIYWYDEKGLKIETTASLEKKIPANSSVSVKAINPSPLARNVRIYIFLPPTAGE</sequence>
<dbReference type="PATRIC" id="fig|1354272.4.peg.3830"/>
<comment type="caution">
    <text evidence="1">The sequence shown here is derived from an EMBL/GenBank/DDBJ whole genome shotgun (WGS) entry which is preliminary data.</text>
</comment>
<evidence type="ECO:0000313" key="1">
    <source>
        <dbReference type="EMBL" id="OAT47332.1"/>
    </source>
</evidence>
<dbReference type="RefSeq" id="WP_231906730.1">
    <property type="nucleotide sequence ID" value="NZ_LXEW01000052.1"/>
</dbReference>
<dbReference type="Proteomes" id="UP000078224">
    <property type="component" value="Unassembled WGS sequence"/>
</dbReference>
<accession>A0A1B7JHC9</accession>
<dbReference type="AlphaFoldDB" id="A0A1B7JHC9"/>